<proteinExistence type="predicted"/>
<reference evidence="2 3" key="3">
    <citation type="journal article" date="2013" name="Rice">
        <title>Improvement of the Oryza sativa Nipponbare reference genome using next generation sequence and optical map data.</title>
        <authorList>
            <person name="Kawahara Y."/>
            <person name="de la Bastide M."/>
            <person name="Hamilton J.P."/>
            <person name="Kanamori H."/>
            <person name="McCombie W.R."/>
            <person name="Ouyang S."/>
            <person name="Schwartz D.C."/>
            <person name="Tanaka T."/>
            <person name="Wu J."/>
            <person name="Zhou S."/>
            <person name="Childs K.L."/>
            <person name="Davidson R.M."/>
            <person name="Lin H."/>
            <person name="Quesada-Ocampo L."/>
            <person name="Vaillancourt B."/>
            <person name="Sakai H."/>
            <person name="Lee S.S."/>
            <person name="Kim J."/>
            <person name="Numa H."/>
            <person name="Itoh T."/>
            <person name="Buell C.R."/>
            <person name="Matsumoto T."/>
        </authorList>
    </citation>
    <scope>NUCLEOTIDE SEQUENCE [LARGE SCALE GENOMIC DNA]</scope>
    <source>
        <strain evidence="3">cv. Nipponbare</strain>
    </source>
</reference>
<organism evidence="2 3">
    <name type="scientific">Oryza sativa subsp. japonica</name>
    <name type="common">Rice</name>
    <dbReference type="NCBI Taxonomy" id="39947"/>
    <lineage>
        <taxon>Eukaryota</taxon>
        <taxon>Viridiplantae</taxon>
        <taxon>Streptophyta</taxon>
        <taxon>Embryophyta</taxon>
        <taxon>Tracheophyta</taxon>
        <taxon>Spermatophyta</taxon>
        <taxon>Magnoliopsida</taxon>
        <taxon>Liliopsida</taxon>
        <taxon>Poales</taxon>
        <taxon>Poaceae</taxon>
        <taxon>BOP clade</taxon>
        <taxon>Oryzoideae</taxon>
        <taxon>Oryzeae</taxon>
        <taxon>Oryzinae</taxon>
        <taxon>Oryza</taxon>
        <taxon>Oryza sativa</taxon>
    </lineage>
</organism>
<feature type="compositionally biased region" description="Low complexity" evidence="1">
    <location>
        <begin position="14"/>
        <end position="29"/>
    </location>
</feature>
<reference evidence="2 3" key="2">
    <citation type="journal article" date="2013" name="Plant Cell Physiol.">
        <title>Rice Annotation Project Database (RAP-DB): an integrative and interactive database for rice genomics.</title>
        <authorList>
            <person name="Sakai H."/>
            <person name="Lee S.S."/>
            <person name="Tanaka T."/>
            <person name="Numa H."/>
            <person name="Kim J."/>
            <person name="Kawahara Y."/>
            <person name="Wakimoto H."/>
            <person name="Yang C.C."/>
            <person name="Iwamoto M."/>
            <person name="Abe T."/>
            <person name="Yamada Y."/>
            <person name="Muto A."/>
            <person name="Inokuchi H."/>
            <person name="Ikemura T."/>
            <person name="Matsumoto T."/>
            <person name="Sasaki T."/>
            <person name="Itoh T."/>
        </authorList>
    </citation>
    <scope>NUCLEOTIDE SEQUENCE [LARGE SCALE GENOMIC DNA]</scope>
    <source>
        <strain evidence="3">cv. Nipponbare</strain>
    </source>
</reference>
<dbReference type="Proteomes" id="UP000059680">
    <property type="component" value="Chromosome 1"/>
</dbReference>
<evidence type="ECO:0000313" key="2">
    <source>
        <dbReference type="EMBL" id="BAS72337.1"/>
    </source>
</evidence>
<sequence>MEEGAKIGREHEQQQQQHGRVNGSGRVAAVGGGSGGGGDEIEIEVAAAAGASPSRQHGGLHGDVQAPTWKRFLAHVGPGFVISIAYLDPSNCKSPLSFNLPWTRTMPVSAHQFVSIHPCMVRKRHF</sequence>
<keyword evidence="3" id="KW-1185">Reference proteome</keyword>
<dbReference type="Gramene" id="Os01t0503400-01">
    <property type="protein sequence ID" value="Os01t0503400-01"/>
    <property type="gene ID" value="Os01g0503400"/>
</dbReference>
<name>A0A0N7KD13_ORYSJ</name>
<dbReference type="AlphaFoldDB" id="A0A0N7KD13"/>
<reference evidence="3" key="1">
    <citation type="journal article" date="2005" name="Nature">
        <title>The map-based sequence of the rice genome.</title>
        <authorList>
            <consortium name="International rice genome sequencing project (IRGSP)"/>
            <person name="Matsumoto T."/>
            <person name="Wu J."/>
            <person name="Kanamori H."/>
            <person name="Katayose Y."/>
            <person name="Fujisawa M."/>
            <person name="Namiki N."/>
            <person name="Mizuno H."/>
            <person name="Yamamoto K."/>
            <person name="Antonio B.A."/>
            <person name="Baba T."/>
            <person name="Sakata K."/>
            <person name="Nagamura Y."/>
            <person name="Aoki H."/>
            <person name="Arikawa K."/>
            <person name="Arita K."/>
            <person name="Bito T."/>
            <person name="Chiden Y."/>
            <person name="Fujitsuka N."/>
            <person name="Fukunaka R."/>
            <person name="Hamada M."/>
            <person name="Harada C."/>
            <person name="Hayashi A."/>
            <person name="Hijishita S."/>
            <person name="Honda M."/>
            <person name="Hosokawa S."/>
            <person name="Ichikawa Y."/>
            <person name="Idonuma A."/>
            <person name="Iijima M."/>
            <person name="Ikeda M."/>
            <person name="Ikeno M."/>
            <person name="Ito K."/>
            <person name="Ito S."/>
            <person name="Ito T."/>
            <person name="Ito Y."/>
            <person name="Ito Y."/>
            <person name="Iwabuchi A."/>
            <person name="Kamiya K."/>
            <person name="Karasawa W."/>
            <person name="Kurita K."/>
            <person name="Katagiri S."/>
            <person name="Kikuta A."/>
            <person name="Kobayashi H."/>
            <person name="Kobayashi N."/>
            <person name="Machita K."/>
            <person name="Maehara T."/>
            <person name="Masukawa M."/>
            <person name="Mizubayashi T."/>
            <person name="Mukai Y."/>
            <person name="Nagasaki H."/>
            <person name="Nagata Y."/>
            <person name="Naito S."/>
            <person name="Nakashima M."/>
            <person name="Nakama Y."/>
            <person name="Nakamichi Y."/>
            <person name="Nakamura M."/>
            <person name="Meguro A."/>
            <person name="Negishi M."/>
            <person name="Ohta I."/>
            <person name="Ohta T."/>
            <person name="Okamoto M."/>
            <person name="Ono N."/>
            <person name="Saji S."/>
            <person name="Sakaguchi M."/>
            <person name="Sakai K."/>
            <person name="Shibata M."/>
            <person name="Shimokawa T."/>
            <person name="Song J."/>
            <person name="Takazaki Y."/>
            <person name="Terasawa K."/>
            <person name="Tsugane M."/>
            <person name="Tsuji K."/>
            <person name="Ueda S."/>
            <person name="Waki K."/>
            <person name="Yamagata H."/>
            <person name="Yamamoto M."/>
            <person name="Yamamoto S."/>
            <person name="Yamane H."/>
            <person name="Yoshiki S."/>
            <person name="Yoshihara R."/>
            <person name="Yukawa K."/>
            <person name="Zhong H."/>
            <person name="Yano M."/>
            <person name="Yuan Q."/>
            <person name="Ouyang S."/>
            <person name="Liu J."/>
            <person name="Jones K.M."/>
            <person name="Gansberger K."/>
            <person name="Moffat K."/>
            <person name="Hill J."/>
            <person name="Bera J."/>
            <person name="Fadrosh D."/>
            <person name="Jin S."/>
            <person name="Johri S."/>
            <person name="Kim M."/>
            <person name="Overton L."/>
            <person name="Reardon M."/>
            <person name="Tsitrin T."/>
            <person name="Vuong H."/>
            <person name="Weaver B."/>
            <person name="Ciecko A."/>
            <person name="Tallon L."/>
            <person name="Jackson J."/>
            <person name="Pai G."/>
            <person name="Aken S.V."/>
            <person name="Utterback T."/>
            <person name="Reidmuller S."/>
            <person name="Feldblyum T."/>
            <person name="Hsiao J."/>
            <person name="Zismann V."/>
            <person name="Iobst S."/>
            <person name="de Vazeille A.R."/>
            <person name="Buell C.R."/>
            <person name="Ying K."/>
            <person name="Li Y."/>
            <person name="Lu T."/>
            <person name="Huang Y."/>
            <person name="Zhao Q."/>
            <person name="Feng Q."/>
            <person name="Zhang L."/>
            <person name="Zhu J."/>
            <person name="Weng Q."/>
            <person name="Mu J."/>
            <person name="Lu Y."/>
            <person name="Fan D."/>
            <person name="Liu Y."/>
            <person name="Guan J."/>
            <person name="Zhang Y."/>
            <person name="Yu S."/>
            <person name="Liu X."/>
            <person name="Zhang Y."/>
            <person name="Hong G."/>
            <person name="Han B."/>
            <person name="Choisne N."/>
            <person name="Demange N."/>
            <person name="Orjeda G."/>
            <person name="Samain S."/>
            <person name="Cattolico L."/>
            <person name="Pelletier E."/>
            <person name="Couloux A."/>
            <person name="Segurens B."/>
            <person name="Wincker P."/>
            <person name="D'Hont A."/>
            <person name="Scarpelli C."/>
            <person name="Weissenbach J."/>
            <person name="Salanoubat M."/>
            <person name="Quetier F."/>
            <person name="Yu Y."/>
            <person name="Kim H.R."/>
            <person name="Rambo T."/>
            <person name="Currie J."/>
            <person name="Collura K."/>
            <person name="Luo M."/>
            <person name="Yang T."/>
            <person name="Ammiraju J.S.S."/>
            <person name="Engler F."/>
            <person name="Soderlund C."/>
            <person name="Wing R.A."/>
            <person name="Palmer L.E."/>
            <person name="de la Bastide M."/>
            <person name="Spiegel L."/>
            <person name="Nascimento L."/>
            <person name="Zutavern T."/>
            <person name="O'Shaughnessy A."/>
            <person name="Dike S."/>
            <person name="Dedhia N."/>
            <person name="Preston R."/>
            <person name="Balija V."/>
            <person name="McCombie W.R."/>
            <person name="Chow T."/>
            <person name="Chen H."/>
            <person name="Chung M."/>
            <person name="Chen C."/>
            <person name="Shaw J."/>
            <person name="Wu H."/>
            <person name="Hsiao K."/>
            <person name="Chao Y."/>
            <person name="Chu M."/>
            <person name="Cheng C."/>
            <person name="Hour A."/>
            <person name="Lee P."/>
            <person name="Lin S."/>
            <person name="Lin Y."/>
            <person name="Liou J."/>
            <person name="Liu S."/>
            <person name="Hsing Y."/>
            <person name="Raghuvanshi S."/>
            <person name="Mohanty A."/>
            <person name="Bharti A.K."/>
            <person name="Gaur A."/>
            <person name="Gupta V."/>
            <person name="Kumar D."/>
            <person name="Ravi V."/>
            <person name="Vij S."/>
            <person name="Kapur A."/>
            <person name="Khurana P."/>
            <person name="Khurana P."/>
            <person name="Khurana J.P."/>
            <person name="Tyagi A.K."/>
            <person name="Gaikwad K."/>
            <person name="Singh A."/>
            <person name="Dalal V."/>
            <person name="Srivastava S."/>
            <person name="Dixit A."/>
            <person name="Pal A.K."/>
            <person name="Ghazi I.A."/>
            <person name="Yadav M."/>
            <person name="Pandit A."/>
            <person name="Bhargava A."/>
            <person name="Sureshbabu K."/>
            <person name="Batra K."/>
            <person name="Sharma T.R."/>
            <person name="Mohapatra T."/>
            <person name="Singh N.K."/>
            <person name="Messing J."/>
            <person name="Nelson A.B."/>
            <person name="Fuks G."/>
            <person name="Kavchok S."/>
            <person name="Keizer G."/>
            <person name="Linton E."/>
            <person name="Llaca V."/>
            <person name="Song R."/>
            <person name="Tanyolac B."/>
            <person name="Young S."/>
            <person name="Ho-Il K."/>
            <person name="Hahn J.H."/>
            <person name="Sangsakoo G."/>
            <person name="Vanavichit A."/>
            <person name="de Mattos Luiz.A.T."/>
            <person name="Zimmer P.D."/>
            <person name="Malone G."/>
            <person name="Dellagostin O."/>
            <person name="de Oliveira A.C."/>
            <person name="Bevan M."/>
            <person name="Bancroft I."/>
            <person name="Minx P."/>
            <person name="Cordum H."/>
            <person name="Wilson R."/>
            <person name="Cheng Z."/>
            <person name="Jin W."/>
            <person name="Jiang J."/>
            <person name="Leong S.A."/>
            <person name="Iwama H."/>
            <person name="Gojobori T."/>
            <person name="Itoh T."/>
            <person name="Niimura Y."/>
            <person name="Fujii Y."/>
            <person name="Habara T."/>
            <person name="Sakai H."/>
            <person name="Sato Y."/>
            <person name="Wilson G."/>
            <person name="Kumar K."/>
            <person name="McCouch S."/>
            <person name="Juretic N."/>
            <person name="Hoen D."/>
            <person name="Wright S."/>
            <person name="Bruskiewich R."/>
            <person name="Bureau T."/>
            <person name="Miyao A."/>
            <person name="Hirochika H."/>
            <person name="Nishikawa T."/>
            <person name="Kadowaki K."/>
            <person name="Sugiura M."/>
            <person name="Burr B."/>
            <person name="Sasaki T."/>
        </authorList>
    </citation>
    <scope>NUCLEOTIDE SEQUENCE [LARGE SCALE GENOMIC DNA]</scope>
    <source>
        <strain evidence="3">cv. Nipponbare</strain>
    </source>
</reference>
<feature type="compositionally biased region" description="Basic and acidic residues" evidence="1">
    <location>
        <begin position="1"/>
        <end position="13"/>
    </location>
</feature>
<dbReference type="ExpressionAtlas" id="A0A0N7KD13">
    <property type="expression patterns" value="baseline and differential"/>
</dbReference>
<evidence type="ECO:0000313" key="3">
    <source>
        <dbReference type="Proteomes" id="UP000059680"/>
    </source>
</evidence>
<feature type="region of interest" description="Disordered" evidence="1">
    <location>
        <begin position="1"/>
        <end position="40"/>
    </location>
</feature>
<dbReference type="EMBL" id="AP014957">
    <property type="protein sequence ID" value="BAS72337.1"/>
    <property type="molecule type" value="Genomic_DNA"/>
</dbReference>
<gene>
    <name evidence="2" type="ordered locus">Os01g0503400</name>
    <name evidence="2" type="ORF">OSNPB_010503400</name>
</gene>
<protein>
    <submittedName>
        <fullName evidence="2">Os01g0503400 protein</fullName>
    </submittedName>
</protein>
<evidence type="ECO:0000256" key="1">
    <source>
        <dbReference type="SAM" id="MobiDB-lite"/>
    </source>
</evidence>
<accession>A0A0N7KD13</accession>